<evidence type="ECO:0000259" key="8">
    <source>
        <dbReference type="Pfam" id="PF01694"/>
    </source>
</evidence>
<evidence type="ECO:0000256" key="2">
    <source>
        <dbReference type="ARBA" id="ARBA00022475"/>
    </source>
</evidence>
<dbReference type="RefSeq" id="WP_183400388.1">
    <property type="nucleotide sequence ID" value="NZ_JACIDS010000005.1"/>
</dbReference>
<dbReference type="EMBL" id="JACIDS010000005">
    <property type="protein sequence ID" value="MBB3932715.1"/>
    <property type="molecule type" value="Genomic_DNA"/>
</dbReference>
<keyword evidence="2" id="KW-1003">Cell membrane</keyword>
<dbReference type="SUPFAM" id="SSF144091">
    <property type="entry name" value="Rhomboid-like"/>
    <property type="match status" value="1"/>
</dbReference>
<evidence type="ECO:0000313" key="10">
    <source>
        <dbReference type="Proteomes" id="UP000553963"/>
    </source>
</evidence>
<dbReference type="InterPro" id="IPR022764">
    <property type="entry name" value="Peptidase_S54_rhomboid_dom"/>
</dbReference>
<evidence type="ECO:0000256" key="7">
    <source>
        <dbReference type="SAM" id="Phobius"/>
    </source>
</evidence>
<dbReference type="PANTHER" id="PTHR43066:SF26">
    <property type="entry name" value="RHOMBOID PROTEASE GLPG"/>
    <property type="match status" value="1"/>
</dbReference>
<dbReference type="Pfam" id="PF01694">
    <property type="entry name" value="Rhomboid"/>
    <property type="match status" value="1"/>
</dbReference>
<comment type="caution">
    <text evidence="9">The sequence shown here is derived from an EMBL/GenBank/DDBJ whole genome shotgun (WGS) entry which is preliminary data.</text>
</comment>
<reference evidence="9 10" key="1">
    <citation type="submission" date="2020-08" db="EMBL/GenBank/DDBJ databases">
        <title>Genomic Encyclopedia of Type Strains, Phase IV (KMG-IV): sequencing the most valuable type-strain genomes for metagenomic binning, comparative biology and taxonomic classification.</title>
        <authorList>
            <person name="Goeker M."/>
        </authorList>
    </citation>
    <scope>NUCLEOTIDE SEQUENCE [LARGE SCALE GENOMIC DNA]</scope>
    <source>
        <strain evidence="9 10">DSM 25966</strain>
    </source>
</reference>
<evidence type="ECO:0000313" key="9">
    <source>
        <dbReference type="EMBL" id="MBB3932715.1"/>
    </source>
</evidence>
<dbReference type="Gene3D" id="1.20.1540.10">
    <property type="entry name" value="Rhomboid-like"/>
    <property type="match status" value="1"/>
</dbReference>
<dbReference type="Proteomes" id="UP000553963">
    <property type="component" value="Unassembled WGS sequence"/>
</dbReference>
<evidence type="ECO:0000256" key="3">
    <source>
        <dbReference type="ARBA" id="ARBA00022519"/>
    </source>
</evidence>
<protein>
    <submittedName>
        <fullName evidence="9">Membrane associated rhomboid family serine protease</fullName>
    </submittedName>
</protein>
<dbReference type="PANTHER" id="PTHR43066">
    <property type="entry name" value="RHOMBOID-RELATED PROTEIN"/>
    <property type="match status" value="1"/>
</dbReference>
<accession>A0A840AWC7</accession>
<feature type="transmembrane region" description="Helical" evidence="7">
    <location>
        <begin position="138"/>
        <end position="159"/>
    </location>
</feature>
<keyword evidence="4 7" id="KW-0812">Transmembrane</keyword>
<dbReference type="GO" id="GO:0004252">
    <property type="term" value="F:serine-type endopeptidase activity"/>
    <property type="evidence" value="ECO:0007669"/>
    <property type="project" value="InterPro"/>
</dbReference>
<evidence type="ECO:0000256" key="4">
    <source>
        <dbReference type="ARBA" id="ARBA00022692"/>
    </source>
</evidence>
<evidence type="ECO:0000256" key="6">
    <source>
        <dbReference type="ARBA" id="ARBA00023136"/>
    </source>
</evidence>
<dbReference type="GO" id="GO:0016020">
    <property type="term" value="C:membrane"/>
    <property type="evidence" value="ECO:0007669"/>
    <property type="project" value="UniProtKB-SubCell"/>
</dbReference>
<evidence type="ECO:0000256" key="1">
    <source>
        <dbReference type="ARBA" id="ARBA00004141"/>
    </source>
</evidence>
<organism evidence="9 10">
    <name type="scientific">Kaistia hirudinis</name>
    <dbReference type="NCBI Taxonomy" id="1293440"/>
    <lineage>
        <taxon>Bacteria</taxon>
        <taxon>Pseudomonadati</taxon>
        <taxon>Pseudomonadota</taxon>
        <taxon>Alphaproteobacteria</taxon>
        <taxon>Hyphomicrobiales</taxon>
        <taxon>Kaistiaceae</taxon>
        <taxon>Kaistia</taxon>
    </lineage>
</organism>
<dbReference type="InterPro" id="IPR035952">
    <property type="entry name" value="Rhomboid-like_sf"/>
</dbReference>
<feature type="domain" description="Peptidase S54 rhomboid" evidence="8">
    <location>
        <begin position="73"/>
        <end position="235"/>
    </location>
</feature>
<keyword evidence="5 7" id="KW-1133">Transmembrane helix</keyword>
<feature type="transmembrane region" description="Helical" evidence="7">
    <location>
        <begin position="191"/>
        <end position="211"/>
    </location>
</feature>
<keyword evidence="3" id="KW-0997">Cell inner membrane</keyword>
<sequence>MDQRSDQTAREPVFNLPPVMVASLAVLVAIHAIRVFLLTSDQDAYVIATFAFIPIRITGLENLGFAWPGGVAGDVWTFLTYALLHGDWLHLLNNAFWMTAFGSPLAWRFGTWRFLGLSAVGAIAGAAAHLALSPYGASPLVGASAAISAQMAAVARFAFAPGGRLSGRRIGPAADFAPALTIGEMLRDRRAMSFLAVWFVLNLVFGLIFTPPGVQSSQIAWESHIGGFVVGLLFFPIFDPVFSRR</sequence>
<keyword evidence="9" id="KW-0645">Protease</keyword>
<keyword evidence="9" id="KW-0378">Hydrolase</keyword>
<feature type="transmembrane region" description="Helical" evidence="7">
    <location>
        <begin position="223"/>
        <end position="242"/>
    </location>
</feature>
<feature type="transmembrane region" description="Helical" evidence="7">
    <location>
        <begin position="20"/>
        <end position="37"/>
    </location>
</feature>
<evidence type="ECO:0000256" key="5">
    <source>
        <dbReference type="ARBA" id="ARBA00022989"/>
    </source>
</evidence>
<keyword evidence="10" id="KW-1185">Reference proteome</keyword>
<name>A0A840AWC7_9HYPH</name>
<dbReference type="AlphaFoldDB" id="A0A840AWC7"/>
<proteinExistence type="predicted"/>
<comment type="subcellular location">
    <subcellularLocation>
        <location evidence="1">Membrane</location>
        <topology evidence="1">Multi-pass membrane protein</topology>
    </subcellularLocation>
</comment>
<keyword evidence="6 7" id="KW-0472">Membrane</keyword>
<feature type="transmembrane region" description="Helical" evidence="7">
    <location>
        <begin position="114"/>
        <end position="132"/>
    </location>
</feature>
<gene>
    <name evidence="9" type="ORF">GGR25_003779</name>
</gene>
<dbReference type="GO" id="GO:0006508">
    <property type="term" value="P:proteolysis"/>
    <property type="evidence" value="ECO:0007669"/>
    <property type="project" value="UniProtKB-KW"/>
</dbReference>